<evidence type="ECO:0000256" key="1">
    <source>
        <dbReference type="SAM" id="MobiDB-lite"/>
    </source>
</evidence>
<organism evidence="3 4">
    <name type="scientific">Malus domestica</name>
    <name type="common">Apple</name>
    <name type="synonym">Pyrus malus</name>
    <dbReference type="NCBI Taxonomy" id="3750"/>
    <lineage>
        <taxon>Eukaryota</taxon>
        <taxon>Viridiplantae</taxon>
        <taxon>Streptophyta</taxon>
        <taxon>Embryophyta</taxon>
        <taxon>Tracheophyta</taxon>
        <taxon>Spermatophyta</taxon>
        <taxon>Magnoliopsida</taxon>
        <taxon>eudicotyledons</taxon>
        <taxon>Gunneridae</taxon>
        <taxon>Pentapetalae</taxon>
        <taxon>rosids</taxon>
        <taxon>fabids</taxon>
        <taxon>Rosales</taxon>
        <taxon>Rosaceae</taxon>
        <taxon>Amygdaloideae</taxon>
        <taxon>Maleae</taxon>
        <taxon>Malus</taxon>
    </lineage>
</organism>
<comment type="caution">
    <text evidence="3">The sequence shown here is derived from an EMBL/GenBank/DDBJ whole genome shotgun (WGS) entry which is preliminary data.</text>
</comment>
<dbReference type="OrthoDB" id="1269099at2759"/>
<feature type="transmembrane region" description="Helical" evidence="2">
    <location>
        <begin position="26"/>
        <end position="46"/>
    </location>
</feature>
<evidence type="ECO:0000256" key="2">
    <source>
        <dbReference type="SAM" id="Phobius"/>
    </source>
</evidence>
<protein>
    <submittedName>
        <fullName evidence="3">Uncharacterized protein</fullName>
    </submittedName>
</protein>
<dbReference type="Proteomes" id="UP000290289">
    <property type="component" value="Chromosome 16"/>
</dbReference>
<evidence type="ECO:0000313" key="3">
    <source>
        <dbReference type="EMBL" id="RXH70389.1"/>
    </source>
</evidence>
<name>A0A498HHB6_MALDO</name>
<dbReference type="PANTHER" id="PTHR34196">
    <property type="entry name" value="OS02G0697700 PROTEIN"/>
    <property type="match status" value="1"/>
</dbReference>
<accession>A0A498HHB6</accession>
<keyword evidence="2" id="KW-0472">Membrane</keyword>
<dbReference type="KEGG" id="mdm:103444608"/>
<keyword evidence="4" id="KW-1185">Reference proteome</keyword>
<sequence length="242" mass="26947">MVGILIPLCKSSHTATSLSTPTFHTFSFLFVSSSFLLLSLALSLSLSLSLRSSQLLACNNTTMNNISMGFSCGDDFDGEECKAPLLYETRENQHSGSGCMDVRNHHRHHMQVEVDFEFWPVEHPLEPPDEDRPVKCPMPDSSVINEGGRKEKRFSESNSMRKRTEASSAAAAAYSNQGLIDQTVVAVATPPPARPVRKRHHHTLTRGDCMISPLRRMPPLPSLPTQSITVFQMLQQFDKFDS</sequence>
<feature type="region of interest" description="Disordered" evidence="1">
    <location>
        <begin position="129"/>
        <end position="164"/>
    </location>
</feature>
<gene>
    <name evidence="3" type="ORF">DVH24_007645</name>
</gene>
<evidence type="ECO:0000313" key="4">
    <source>
        <dbReference type="Proteomes" id="UP000290289"/>
    </source>
</evidence>
<dbReference type="AlphaFoldDB" id="A0A498HHB6"/>
<dbReference type="EMBL" id="RDQH01000342">
    <property type="protein sequence ID" value="RXH70389.1"/>
    <property type="molecule type" value="Genomic_DNA"/>
</dbReference>
<dbReference type="PANTHER" id="PTHR34196:SF4">
    <property type="entry name" value="OS06G0208200 PROTEIN"/>
    <property type="match status" value="1"/>
</dbReference>
<reference evidence="3 4" key="1">
    <citation type="submission" date="2018-10" db="EMBL/GenBank/DDBJ databases">
        <title>A high-quality apple genome assembly.</title>
        <authorList>
            <person name="Hu J."/>
        </authorList>
    </citation>
    <scope>NUCLEOTIDE SEQUENCE [LARGE SCALE GENOMIC DNA]</scope>
    <source>
        <strain evidence="4">cv. HFTH1</strain>
        <tissue evidence="3">Young leaf</tissue>
    </source>
</reference>
<keyword evidence="2" id="KW-0812">Transmembrane</keyword>
<keyword evidence="2" id="KW-1133">Transmembrane helix</keyword>
<proteinExistence type="predicted"/>